<feature type="transmembrane region" description="Helical" evidence="1">
    <location>
        <begin position="698"/>
        <end position="718"/>
    </location>
</feature>
<evidence type="ECO:0000313" key="6">
    <source>
        <dbReference type="Proteomes" id="UP000070412"/>
    </source>
</evidence>
<organism evidence="4">
    <name type="scientific">Sarcoptes scabiei</name>
    <name type="common">Itch mite</name>
    <name type="synonym">Acarus scabiei</name>
    <dbReference type="NCBI Taxonomy" id="52283"/>
    <lineage>
        <taxon>Eukaryota</taxon>
        <taxon>Metazoa</taxon>
        <taxon>Ecdysozoa</taxon>
        <taxon>Arthropoda</taxon>
        <taxon>Chelicerata</taxon>
        <taxon>Arachnida</taxon>
        <taxon>Acari</taxon>
        <taxon>Acariformes</taxon>
        <taxon>Sarcoptiformes</taxon>
        <taxon>Astigmata</taxon>
        <taxon>Psoroptidia</taxon>
        <taxon>Sarcoptoidea</taxon>
        <taxon>Sarcoptidae</taxon>
        <taxon>Sarcoptinae</taxon>
        <taxon>Sarcoptes</taxon>
    </lineage>
</organism>
<dbReference type="InterPro" id="IPR056229">
    <property type="entry name" value="Ig_TMM62"/>
</dbReference>
<dbReference type="Pfam" id="PF24384">
    <property type="entry name" value="Ig_TMM62"/>
    <property type="match status" value="1"/>
</dbReference>
<sequence>MFQLSFIWCSLLIGNIVLFSFIIFYLLNAKISMLVNFSSSKNLLSHLSTKNIQSNSHQQEQQAIKSDSIYLSTSKSDRLCSRIISVINWIDNLSPFCKMLTRLALILLLLVLLLSVLIAIFFNLINTDGDYNHTFQVNRNKILNDHILIDDKNTNIFWFIHLSDTHFSCFREKNRKSDLINYCKNILPIINPSVLILTGDITDARSRYPLGSDQYHQEWLMYREVMAECLKYNPKMKWLDIRGNHDSFNSYNDYNNFLNYTIQSNLSSDGKSYRYEIKSDDGNRYSFIGADACLYPGVRRPFNFVGQFDQNELNKLIRFKEESVGSNYTIWYGHYPTSSIFNKENFRSIINGPYLCGHYHTIHGLVTSMISTQPQGFLEAETGDWKDYRAFRIAAIDHGLFTFANYRYRSHHDLPLIVITNPRSILHQMEHLEPFWRTASSTHIRALIFSKETIIEAKAFITKEPKFNHQKIIEEFYLRNNSRQYLWTSKWSSRNYSNGLFYLTVIASNKFYSNQITVPFSLDRTRPSYSFWGRLLLRIDFRTITVFIFTWVFFLATLPLFYLRYFTSNDYESTKQMFMFSRQRFMRKILFHSFLLAHQSKLFYPLIFIPIYSMFGPWFLAKLVSDITGIVFAWGQFVDGFFLPAGMTFIFSTIFTLIFHFPFMLFLSNVAYIRYVEIIERADGIDSQRTRQSKTRKFFNKTTYNIFCLLAIIIIQAISTSLFYFAYGLLAYISNFYLWTCLIYLFLVKIVHNLNRNDFKIEAYHQVENENPDQYN</sequence>
<proteinExistence type="predicted"/>
<feature type="transmembrane region" description="Helical" evidence="1">
    <location>
        <begin position="103"/>
        <end position="125"/>
    </location>
</feature>
<dbReference type="Proteomes" id="UP000070412">
    <property type="component" value="Unassembled WGS sequence"/>
</dbReference>
<keyword evidence="1 4" id="KW-0812">Transmembrane</keyword>
<feature type="transmembrane region" description="Helical" evidence="1">
    <location>
        <begin position="724"/>
        <end position="747"/>
    </location>
</feature>
<feature type="transmembrane region" description="Helical" evidence="1">
    <location>
        <begin position="544"/>
        <end position="563"/>
    </location>
</feature>
<reference evidence="6" key="1">
    <citation type="journal article" date="2020" name="PLoS Negl. Trop. Dis.">
        <title>High-quality nuclear genome for Sarcoptes scabiei-A critical resource for a neglected parasite.</title>
        <authorList>
            <person name="Korhonen P.K."/>
            <person name="Gasser R.B."/>
            <person name="Ma G."/>
            <person name="Wang T."/>
            <person name="Stroehlein A.J."/>
            <person name="Young N.D."/>
            <person name="Ang C.S."/>
            <person name="Fernando D.D."/>
            <person name="Lu H.C."/>
            <person name="Taylor S."/>
            <person name="Reynolds S.L."/>
            <person name="Mofiz E."/>
            <person name="Najaraj S.H."/>
            <person name="Gowda H."/>
            <person name="Madugundu A."/>
            <person name="Renuse S."/>
            <person name="Holt D."/>
            <person name="Pandey A."/>
            <person name="Papenfuss A.T."/>
            <person name="Fischer K."/>
        </authorList>
    </citation>
    <scope>NUCLEOTIDE SEQUENCE [LARGE SCALE GENOMIC DNA]</scope>
</reference>
<name>A0A834VCH3_SARSC</name>
<dbReference type="EnsemblMetazoa" id="SSS_6978s_mrna">
    <property type="protein sequence ID" value="KAF7488518.1"/>
    <property type="gene ID" value="SSS_6978"/>
</dbReference>
<dbReference type="GO" id="GO:0016787">
    <property type="term" value="F:hydrolase activity"/>
    <property type="evidence" value="ECO:0007669"/>
    <property type="project" value="InterPro"/>
</dbReference>
<evidence type="ECO:0000259" key="2">
    <source>
        <dbReference type="Pfam" id="PF00149"/>
    </source>
</evidence>
<evidence type="ECO:0000259" key="3">
    <source>
        <dbReference type="Pfam" id="PF24384"/>
    </source>
</evidence>
<reference evidence="5" key="3">
    <citation type="submission" date="2022-06" db="UniProtKB">
        <authorList>
            <consortium name="EnsemblMetazoa"/>
        </authorList>
    </citation>
    <scope>IDENTIFICATION</scope>
</reference>
<keyword evidence="1" id="KW-0472">Membrane</keyword>
<evidence type="ECO:0000256" key="1">
    <source>
        <dbReference type="SAM" id="Phobius"/>
    </source>
</evidence>
<dbReference type="PANTHER" id="PTHR14795">
    <property type="entry name" value="HELICASE RELATED"/>
    <property type="match status" value="1"/>
</dbReference>
<accession>A0A834VCH3</accession>
<keyword evidence="1" id="KW-1133">Transmembrane helix</keyword>
<evidence type="ECO:0000313" key="4">
    <source>
        <dbReference type="EMBL" id="KAF7488518.1"/>
    </source>
</evidence>
<dbReference type="PANTHER" id="PTHR14795:SF0">
    <property type="entry name" value="TRANSMEMBRANE PROTEIN 62"/>
    <property type="match status" value="1"/>
</dbReference>
<feature type="transmembrane region" description="Helical" evidence="1">
    <location>
        <begin position="6"/>
        <end position="27"/>
    </location>
</feature>
<dbReference type="SUPFAM" id="SSF56300">
    <property type="entry name" value="Metallo-dependent phosphatases"/>
    <property type="match status" value="1"/>
</dbReference>
<reference evidence="4" key="2">
    <citation type="submission" date="2020-01" db="EMBL/GenBank/DDBJ databases">
        <authorList>
            <person name="Korhonen P.K.K."/>
            <person name="Guangxu M.G."/>
            <person name="Wang T.W."/>
            <person name="Stroehlein A.J.S."/>
            <person name="Young N.D."/>
            <person name="Ang C.-S.A."/>
            <person name="Fernando D.W.F."/>
            <person name="Lu H.L."/>
            <person name="Taylor S.T."/>
            <person name="Ehtesham M.E.M."/>
            <person name="Najaraj S.H.N."/>
            <person name="Harsha G.H.G."/>
            <person name="Madugundu A.M."/>
            <person name="Renuse S.R."/>
            <person name="Holt D.H."/>
            <person name="Pandey A.P."/>
            <person name="Papenfuss A.P."/>
            <person name="Gasser R.B.G."/>
            <person name="Fischer K.F."/>
        </authorList>
    </citation>
    <scope>NUCLEOTIDE SEQUENCE</scope>
    <source>
        <strain evidence="4">SSS_KF_BRIS2020</strain>
    </source>
</reference>
<feature type="transmembrane region" description="Helical" evidence="1">
    <location>
        <begin position="641"/>
        <end position="667"/>
    </location>
</feature>
<dbReference type="EMBL" id="WVUK01000066">
    <property type="protein sequence ID" value="KAF7488518.1"/>
    <property type="molecule type" value="Genomic_DNA"/>
</dbReference>
<dbReference type="Gene3D" id="3.60.21.10">
    <property type="match status" value="1"/>
</dbReference>
<keyword evidence="6" id="KW-1185">Reference proteome</keyword>
<gene>
    <name evidence="4" type="ORF">SSS_6978</name>
</gene>
<evidence type="ECO:0000313" key="5">
    <source>
        <dbReference type="EnsemblMetazoa" id="KAF7488518.1"/>
    </source>
</evidence>
<protein>
    <submittedName>
        <fullName evidence="4">Transmembrane protein 62</fullName>
    </submittedName>
</protein>
<feature type="domain" description="TMEM62 Ig-like" evidence="3">
    <location>
        <begin position="415"/>
        <end position="511"/>
    </location>
</feature>
<dbReference type="Pfam" id="PF00149">
    <property type="entry name" value="Metallophos"/>
    <property type="match status" value="1"/>
</dbReference>
<dbReference type="OrthoDB" id="27234at2759"/>
<feature type="domain" description="Calcineurin-like phosphoesterase" evidence="2">
    <location>
        <begin position="158"/>
        <end position="360"/>
    </location>
</feature>
<dbReference type="AlphaFoldDB" id="A0A834VCH3"/>
<dbReference type="InterPro" id="IPR004843">
    <property type="entry name" value="Calcineurin-like_PHP"/>
</dbReference>
<dbReference type="InterPro" id="IPR029052">
    <property type="entry name" value="Metallo-depent_PP-like"/>
</dbReference>